<feature type="region of interest" description="Disordered" evidence="6">
    <location>
        <begin position="1"/>
        <end position="67"/>
    </location>
</feature>
<organism evidence="8 9">
    <name type="scientific">Aedes aegypti</name>
    <name type="common">Yellowfever mosquito</name>
    <name type="synonym">Culex aegypti</name>
    <dbReference type="NCBI Taxonomy" id="7159"/>
    <lineage>
        <taxon>Eukaryota</taxon>
        <taxon>Metazoa</taxon>
        <taxon>Ecdysozoa</taxon>
        <taxon>Arthropoda</taxon>
        <taxon>Hexapoda</taxon>
        <taxon>Insecta</taxon>
        <taxon>Pterygota</taxon>
        <taxon>Neoptera</taxon>
        <taxon>Endopterygota</taxon>
        <taxon>Diptera</taxon>
        <taxon>Nematocera</taxon>
        <taxon>Culicoidea</taxon>
        <taxon>Culicidae</taxon>
        <taxon>Culicinae</taxon>
        <taxon>Aedini</taxon>
        <taxon>Aedes</taxon>
        <taxon>Stegomyia</taxon>
    </lineage>
</organism>
<keyword evidence="2" id="KW-0677">Repeat</keyword>
<dbReference type="HOGENOM" id="CLU_357958_0_0_1"/>
<feature type="compositionally biased region" description="Low complexity" evidence="6">
    <location>
        <begin position="560"/>
        <end position="575"/>
    </location>
</feature>
<dbReference type="PROSITE" id="PS50023">
    <property type="entry name" value="LIM_DOMAIN_2"/>
    <property type="match status" value="2"/>
</dbReference>
<dbReference type="SUPFAM" id="SSF57716">
    <property type="entry name" value="Glucocorticoid receptor-like (DNA-binding domain)"/>
    <property type="match status" value="2"/>
</dbReference>
<keyword evidence="3 5" id="KW-0862">Zinc</keyword>
<dbReference type="FunFam" id="2.10.110.10:FF:000015">
    <property type="entry name" value="LIM domain only 3"/>
    <property type="match status" value="1"/>
</dbReference>
<dbReference type="PANTHER" id="PTHR45787">
    <property type="entry name" value="LD11652P"/>
    <property type="match status" value="1"/>
</dbReference>
<feature type="compositionally biased region" description="Low complexity" evidence="6">
    <location>
        <begin position="13"/>
        <end position="31"/>
    </location>
</feature>
<dbReference type="Proteomes" id="UP000682892">
    <property type="component" value="Unassembled WGS sequence"/>
</dbReference>
<feature type="region of interest" description="Disordered" evidence="6">
    <location>
        <begin position="451"/>
        <end position="482"/>
    </location>
</feature>
<gene>
    <name evidence="8" type="primary">AAEL801229</name>
    <name evidence="8" type="ORF">AaeL_AAEL001207</name>
</gene>
<dbReference type="eggNOG" id="KOG0490">
    <property type="taxonomic scope" value="Eukaryota"/>
</dbReference>
<feature type="region of interest" description="Disordered" evidence="6">
    <location>
        <begin position="231"/>
        <end position="259"/>
    </location>
</feature>
<feature type="region of interest" description="Disordered" evidence="6">
    <location>
        <begin position="529"/>
        <end position="575"/>
    </location>
</feature>
<dbReference type="Gene3D" id="2.10.110.10">
    <property type="entry name" value="Cysteine Rich Protein"/>
    <property type="match status" value="2"/>
</dbReference>
<dbReference type="PaxDb" id="7159-AAEL001207-PA"/>
<sequence>MNPHYHAYPDLGSSPHSPSPDNNNYPQLGPHHNGHGGGGGAPGNPMGVSQMDSQAAGFHGMGNGGPGGGPGGPVKHCGGCGGKITERFFLHALDRYWHNSCLKCSCCGAMLADIGSSCYTRSGMILCKADYSRLFGTGACSACHQTIPANEFVMRTTSHTTINNNLNNASNQNGANNNNNNGQAVPQHHVFHLKCFQCSKCGCHLVQGDRYYMLGGSLVCEQDWHKLVKSSNAQTNPPLRKGKVKRPPVGIDETPSTRTAATTPAALLDDLELTAQRNLALARLNSSPLPPIQTNHMNNASNNSVANGPNNVGPNSVTEQSLYSHLYGKEMGLMRKLSNIDEYPNHAARNYQQLLQHSEGILPPGAAHTMQQNFSGHPHAAKFNQFNYPNPGGLLKPCYDYASQQQQAAAAAAAVAQQHHLQSHQNTASGTVSNATPTSNQQMKKEMFNLSGSNGADLYTSPPSTSSGSVASQASTAGANGATNTTASSMANGGSAGNGSLAFMNLHQSSSAAAAAVAAAMYANHFNTNGTGGSGGLSKMDNGDSLADFNPMRNVGGGNPLSNGPPNNNNGSNNLIKSADSVLMARSSIMNNLNNNLNKIEPNTDTTLNDNNNNPHNHHHQQQQGHNHLSSHQQQHHGGGHHPFHHQMNPLGGGNGGVATGPGNNDDDNDKLSSPLTGTSSLTNTDLNDPENEGNDDGYTIL</sequence>
<feature type="compositionally biased region" description="Polar residues" evidence="6">
    <location>
        <begin position="426"/>
        <end position="439"/>
    </location>
</feature>
<feature type="compositionally biased region" description="Polar residues" evidence="6">
    <location>
        <begin position="601"/>
        <end position="610"/>
    </location>
</feature>
<evidence type="ECO:0000256" key="5">
    <source>
        <dbReference type="PROSITE-ProRule" id="PRU00125"/>
    </source>
</evidence>
<dbReference type="SMART" id="SM00132">
    <property type="entry name" value="LIM"/>
    <property type="match status" value="2"/>
</dbReference>
<dbReference type="CDD" id="cd09386">
    <property type="entry name" value="LIM1_LMO4"/>
    <property type="match status" value="1"/>
</dbReference>
<name>Q17LX6_AEDAE</name>
<feature type="compositionally biased region" description="Low complexity" evidence="6">
    <location>
        <begin position="622"/>
        <end position="633"/>
    </location>
</feature>
<dbReference type="GO" id="GO:0046872">
    <property type="term" value="F:metal ion binding"/>
    <property type="evidence" value="ECO:0007669"/>
    <property type="project" value="UniProtKB-KW"/>
</dbReference>
<dbReference type="InterPro" id="IPR001781">
    <property type="entry name" value="Znf_LIM"/>
</dbReference>
<evidence type="ECO:0000256" key="2">
    <source>
        <dbReference type="ARBA" id="ARBA00022737"/>
    </source>
</evidence>
<reference evidence="8" key="2">
    <citation type="journal article" date="2007" name="Science">
        <title>Genome sequence of Aedes aegypti, a major arbovirus vector.</title>
        <authorList>
            <person name="Nene V."/>
            <person name="Wortman J.R."/>
            <person name="Lawson D."/>
            <person name="Haas B."/>
            <person name="Kodira C."/>
            <person name="Tu Z.J."/>
            <person name="Loftus B."/>
            <person name="Xi Z."/>
            <person name="Megy K."/>
            <person name="Grabherr M."/>
            <person name="Ren Q."/>
            <person name="Zdobnov E.M."/>
            <person name="Lobo N.F."/>
            <person name="Campbell K.S."/>
            <person name="Brown S.E."/>
            <person name="Bonaldo M.F."/>
            <person name="Zhu J."/>
            <person name="Sinkins S.P."/>
            <person name="Hogenkamp D.G."/>
            <person name="Amedeo P."/>
            <person name="Arensburger P."/>
            <person name="Atkinson P.W."/>
            <person name="Bidwell S."/>
            <person name="Biedler J."/>
            <person name="Birney E."/>
            <person name="Bruggner R.V."/>
            <person name="Costas J."/>
            <person name="Coy M.R."/>
            <person name="Crabtree J."/>
            <person name="Crawford M."/>
            <person name="Debruyn B."/>
            <person name="Decaprio D."/>
            <person name="Eiglmeier K."/>
            <person name="Eisenstadt E."/>
            <person name="El-Dorry H."/>
            <person name="Gelbart W.M."/>
            <person name="Gomes S.L."/>
            <person name="Hammond M."/>
            <person name="Hannick L.I."/>
            <person name="Hogan J.R."/>
            <person name="Holmes M.H."/>
            <person name="Jaffe D."/>
            <person name="Johnston J.S."/>
            <person name="Kennedy R.C."/>
            <person name="Koo H."/>
            <person name="Kravitz S."/>
            <person name="Kriventseva E.V."/>
            <person name="Kulp D."/>
            <person name="Labutti K."/>
            <person name="Lee E."/>
            <person name="Li S."/>
            <person name="Lovin D.D."/>
            <person name="Mao C."/>
            <person name="Mauceli E."/>
            <person name="Menck C.F."/>
            <person name="Miller J.R."/>
            <person name="Montgomery P."/>
            <person name="Mori A."/>
            <person name="Nascimento A.L."/>
            <person name="Naveira H.F."/>
            <person name="Nusbaum C."/>
            <person name="O'leary S."/>
            <person name="Orvis J."/>
            <person name="Pertea M."/>
            <person name="Quesneville H."/>
            <person name="Reidenbach K.R."/>
            <person name="Rogers Y.H."/>
            <person name="Roth C.W."/>
            <person name="Schneider J.R."/>
            <person name="Schatz M."/>
            <person name="Shumway M."/>
            <person name="Stanke M."/>
            <person name="Stinson E.O."/>
            <person name="Tubio J.M."/>
            <person name="Vanzee J.P."/>
            <person name="Verjovski-Almeida S."/>
            <person name="Werner D."/>
            <person name="White O."/>
            <person name="Wyder S."/>
            <person name="Zeng Q."/>
            <person name="Zhao Q."/>
            <person name="Zhao Y."/>
            <person name="Hill C.A."/>
            <person name="Raikhel A.S."/>
            <person name="Soares M.B."/>
            <person name="Knudson D.L."/>
            <person name="Lee N.H."/>
            <person name="Galagan J."/>
            <person name="Salzberg S.L."/>
            <person name="Paulsen I.T."/>
            <person name="Dimopoulos G."/>
            <person name="Collins F.H."/>
            <person name="Birren B."/>
            <person name="Fraser-Liggett C.M."/>
            <person name="Severson D.W."/>
        </authorList>
    </citation>
    <scope>NUCLEOTIDE SEQUENCE [LARGE SCALE GENOMIC DNA]</scope>
    <source>
        <strain evidence="8">Liverpool</strain>
    </source>
</reference>
<dbReference type="VEuPathDB" id="VectorBase:AAEL001207"/>
<feature type="compositionally biased region" description="Gly residues" evidence="6">
    <location>
        <begin position="651"/>
        <end position="660"/>
    </location>
</feature>
<dbReference type="PANTHER" id="PTHR45787:SF13">
    <property type="entry name" value="LD11652P"/>
    <property type="match status" value="1"/>
</dbReference>
<dbReference type="EMBL" id="CH477210">
    <property type="protein sequence ID" value="EAT47695.2"/>
    <property type="molecule type" value="Genomic_DNA"/>
</dbReference>
<feature type="compositionally biased region" description="Basic residues" evidence="6">
    <location>
        <begin position="634"/>
        <end position="645"/>
    </location>
</feature>
<evidence type="ECO:0000256" key="6">
    <source>
        <dbReference type="SAM" id="MobiDB-lite"/>
    </source>
</evidence>
<keyword evidence="1 5" id="KW-0479">Metal-binding</keyword>
<dbReference type="STRING" id="7159.Q17LX6"/>
<protein>
    <submittedName>
        <fullName evidence="8">AAEL001207-PA</fullName>
    </submittedName>
</protein>
<proteinExistence type="predicted"/>
<feature type="compositionally biased region" description="Low complexity" evidence="6">
    <location>
        <begin position="672"/>
        <end position="685"/>
    </location>
</feature>
<keyword evidence="4 5" id="KW-0440">LIM domain</keyword>
<evidence type="ECO:0000313" key="8">
    <source>
        <dbReference type="EMBL" id="EAT47695.2"/>
    </source>
</evidence>
<reference evidence="8" key="1">
    <citation type="submission" date="2005-10" db="EMBL/GenBank/DDBJ databases">
        <authorList>
            <person name="Loftus B.J."/>
            <person name="Nene V.M."/>
            <person name="Hannick L.I."/>
            <person name="Bidwell S."/>
            <person name="Haas B."/>
            <person name="Amedeo P."/>
            <person name="Orvis J."/>
            <person name="Wortman J.R."/>
            <person name="White O.R."/>
            <person name="Salzberg S."/>
            <person name="Shumway M."/>
            <person name="Koo H."/>
            <person name="Zhao Y."/>
            <person name="Holmes M."/>
            <person name="Miller J."/>
            <person name="Schatz M."/>
            <person name="Pop M."/>
            <person name="Pai G."/>
            <person name="Utterback T."/>
            <person name="Rogers Y.-H."/>
            <person name="Kravitz S."/>
            <person name="Fraser C.M."/>
        </authorList>
    </citation>
    <scope>NUCLEOTIDE SEQUENCE</scope>
    <source>
        <strain evidence="8">Liverpool</strain>
    </source>
</reference>
<evidence type="ECO:0000256" key="4">
    <source>
        <dbReference type="ARBA" id="ARBA00023038"/>
    </source>
</evidence>
<dbReference type="AlphaFoldDB" id="Q17LX6"/>
<feature type="domain" description="LIM zinc-binding" evidence="7">
    <location>
        <begin position="138"/>
        <end position="230"/>
    </location>
</feature>
<accession>Q17LX6</accession>
<evidence type="ECO:0000313" key="9">
    <source>
        <dbReference type="Proteomes" id="UP000682892"/>
    </source>
</evidence>
<dbReference type="PhylomeDB" id="Q17LX6"/>
<feature type="compositionally biased region" description="Low complexity" evidence="6">
    <location>
        <begin position="460"/>
        <end position="482"/>
    </location>
</feature>
<evidence type="ECO:0000259" key="7">
    <source>
        <dbReference type="PROSITE" id="PS50023"/>
    </source>
</evidence>
<feature type="region of interest" description="Disordered" evidence="6">
    <location>
        <begin position="594"/>
        <end position="702"/>
    </location>
</feature>
<reference evidence="8" key="3">
    <citation type="submission" date="2012-09" db="EMBL/GenBank/DDBJ databases">
        <authorList>
            <consortium name="VectorBase"/>
        </authorList>
    </citation>
    <scope>NUCLEOTIDE SEQUENCE</scope>
    <source>
        <strain evidence="8">Liverpool</strain>
    </source>
</reference>
<evidence type="ECO:0000256" key="3">
    <source>
        <dbReference type="ARBA" id="ARBA00022833"/>
    </source>
</evidence>
<feature type="region of interest" description="Disordered" evidence="6">
    <location>
        <begin position="420"/>
        <end position="439"/>
    </location>
</feature>
<dbReference type="PROSITE" id="PS00478">
    <property type="entry name" value="LIM_DOMAIN_1"/>
    <property type="match status" value="1"/>
</dbReference>
<dbReference type="InterPro" id="IPR050945">
    <property type="entry name" value="LMO_RBTN_TF"/>
</dbReference>
<evidence type="ECO:0000256" key="1">
    <source>
        <dbReference type="ARBA" id="ARBA00022723"/>
    </source>
</evidence>
<feature type="domain" description="LIM zinc-binding" evidence="7">
    <location>
        <begin position="75"/>
        <end position="137"/>
    </location>
</feature>
<dbReference type="Pfam" id="PF00412">
    <property type="entry name" value="LIM"/>
    <property type="match status" value="2"/>
</dbReference>